<proteinExistence type="predicted"/>
<evidence type="ECO:0000313" key="3">
    <source>
        <dbReference type="Proteomes" id="UP000515312"/>
    </source>
</evidence>
<dbReference type="GO" id="GO:0016787">
    <property type="term" value="F:hydrolase activity"/>
    <property type="evidence" value="ECO:0007669"/>
    <property type="project" value="UniProtKB-KW"/>
</dbReference>
<dbReference type="Gene3D" id="1.50.10.10">
    <property type="match status" value="1"/>
</dbReference>
<dbReference type="Proteomes" id="UP000515312">
    <property type="component" value="Chromosome"/>
</dbReference>
<reference evidence="2 3" key="1">
    <citation type="submission" date="2020-08" db="EMBL/GenBank/DDBJ databases">
        <title>Edaphobacter telluris sp. nov. and Acidobacterium dinghuensis sp. nov., two acidobacteria isolated from forest soil.</title>
        <authorList>
            <person name="Fu J."/>
            <person name="Qiu L."/>
        </authorList>
    </citation>
    <scope>NUCLEOTIDE SEQUENCE [LARGE SCALE GENOMIC DNA]</scope>
    <source>
        <strain evidence="2">4Y35</strain>
    </source>
</reference>
<dbReference type="Pfam" id="PF07470">
    <property type="entry name" value="Glyco_hydro_88"/>
    <property type="match status" value="1"/>
</dbReference>
<evidence type="ECO:0000256" key="1">
    <source>
        <dbReference type="ARBA" id="ARBA00022801"/>
    </source>
</evidence>
<dbReference type="EMBL" id="CP060394">
    <property type="protein sequence ID" value="QNI34758.1"/>
    <property type="molecule type" value="Genomic_DNA"/>
</dbReference>
<dbReference type="PANTHER" id="PTHR33886">
    <property type="entry name" value="UNSATURATED RHAMNOGALACTURONAN HYDROLASE (EUROFUNG)"/>
    <property type="match status" value="1"/>
</dbReference>
<sequence>MNSSILIFLSQRNMPLRRGTRGWVVFFILSLLLWTGLLQQARADELPWSQRMADSTIKRWPKGKFVSDDKPWVWNYELGVLLQGMNDAWYHSANGAYYTYIKESIDPFINEDGSISTYKPENNALDDLVLGRELLLLYEVTQDAKYYKAAMLLRQQLKEHPRTSDGGFWHKQRYPQQMWLDGLYMAEPFYAEYAATFHEPQDFEDITQQFVLMEKHSRDPKTGLLHHGWDETKTQIWADKTTGISPNFWARGMGWYMMALVDTLPYYPDNDPGREQLLGILQRLATAVAKYQDKNSGLWYEVVDKAGSKDNYFESSAACMFTYAFAKGVRLGYLSTNYSSTAARAYQGILKQFARVDSTGEVTLTETVKAIGLGTDKVHDGSYSYYVSQEVISNDPKGIGAFLMASTEMEAAQTAALGHGKTILLDAWFNSQMRKDATGQMVSYHYKWNDFSNSGYSLFGHLLREYGLKTDTLYEAPTVQNLSKAQIYLIVSPDNLNWNKNPHYMDADSAARIAEWVKQGGLLVIMENDPSHADIEHLNTLAEHFGMHFNSVLRNAVDGDHYEMGRVDVNGDGPIFRAPHILFMKEICTLTLNQPATAIWHNKGDVMMAEAQFGKGKVIAFVDPWLYNEYTDGRKLPQPYDNLGGGKEYVRWLLEQLPGKH</sequence>
<dbReference type="SUPFAM" id="SSF52317">
    <property type="entry name" value="Class I glutamine amidotransferase-like"/>
    <property type="match status" value="1"/>
</dbReference>
<dbReference type="PANTHER" id="PTHR33886:SF8">
    <property type="entry name" value="UNSATURATED RHAMNOGALACTURONAN HYDROLASE (EUROFUNG)"/>
    <property type="match status" value="1"/>
</dbReference>
<dbReference type="KEGG" id="adin:H7849_02840"/>
<dbReference type="InterPro" id="IPR010905">
    <property type="entry name" value="Glyco_hydro_88"/>
</dbReference>
<dbReference type="AlphaFoldDB" id="A0A7G8BQD8"/>
<dbReference type="SUPFAM" id="SSF48208">
    <property type="entry name" value="Six-hairpin glycosidases"/>
    <property type="match status" value="1"/>
</dbReference>
<keyword evidence="1 2" id="KW-0378">Hydrolase</keyword>
<dbReference type="InterPro" id="IPR029062">
    <property type="entry name" value="Class_I_gatase-like"/>
</dbReference>
<dbReference type="InterPro" id="IPR008928">
    <property type="entry name" value="6-hairpin_glycosidase_sf"/>
</dbReference>
<accession>A0A7G8BQD8</accession>
<protein>
    <submittedName>
        <fullName evidence="2">Glycoside hydrolase family 88 protein</fullName>
    </submittedName>
</protein>
<organism evidence="2 3">
    <name type="scientific">Alloacidobacterium dinghuense</name>
    <dbReference type="NCBI Taxonomy" id="2763107"/>
    <lineage>
        <taxon>Bacteria</taxon>
        <taxon>Pseudomonadati</taxon>
        <taxon>Acidobacteriota</taxon>
        <taxon>Terriglobia</taxon>
        <taxon>Terriglobales</taxon>
        <taxon>Acidobacteriaceae</taxon>
        <taxon>Alloacidobacterium</taxon>
    </lineage>
</organism>
<dbReference type="InterPro" id="IPR012341">
    <property type="entry name" value="6hp_glycosidase-like_sf"/>
</dbReference>
<gene>
    <name evidence="2" type="ORF">H7849_02840</name>
</gene>
<dbReference type="GO" id="GO:0005975">
    <property type="term" value="P:carbohydrate metabolic process"/>
    <property type="evidence" value="ECO:0007669"/>
    <property type="project" value="InterPro"/>
</dbReference>
<dbReference type="InterPro" id="IPR052043">
    <property type="entry name" value="PolySaccharide_Degr_Enz"/>
</dbReference>
<name>A0A7G8BQD8_9BACT</name>
<keyword evidence="3" id="KW-1185">Reference proteome</keyword>
<evidence type="ECO:0000313" key="2">
    <source>
        <dbReference type="EMBL" id="QNI34758.1"/>
    </source>
</evidence>